<evidence type="ECO:0000313" key="15">
    <source>
        <dbReference type="Proteomes" id="UP000601435"/>
    </source>
</evidence>
<dbReference type="OrthoDB" id="449418at2759"/>
<dbReference type="Pfam" id="PF07715">
    <property type="entry name" value="Plug"/>
    <property type="match status" value="1"/>
</dbReference>
<evidence type="ECO:0000256" key="5">
    <source>
        <dbReference type="ARBA" id="ARBA00023004"/>
    </source>
</evidence>
<dbReference type="InterPro" id="IPR039426">
    <property type="entry name" value="TonB-dep_rcpt-like"/>
</dbReference>
<dbReference type="GO" id="GO:0006826">
    <property type="term" value="P:iron ion transport"/>
    <property type="evidence" value="ECO:0007669"/>
    <property type="project" value="UniProtKB-KW"/>
</dbReference>
<evidence type="ECO:0000256" key="4">
    <source>
        <dbReference type="ARBA" id="ARBA00022692"/>
    </source>
</evidence>
<dbReference type="PANTHER" id="PTHR32552:SF81">
    <property type="entry name" value="TONB-DEPENDENT OUTER MEMBRANE RECEPTOR"/>
    <property type="match status" value="1"/>
</dbReference>
<keyword evidence="9" id="KW-0998">Cell outer membrane</keyword>
<keyword evidence="8" id="KW-0472">Membrane</keyword>
<organism evidence="14 15">
    <name type="scientific">Symbiodinium necroappetens</name>
    <dbReference type="NCBI Taxonomy" id="1628268"/>
    <lineage>
        <taxon>Eukaryota</taxon>
        <taxon>Sar</taxon>
        <taxon>Alveolata</taxon>
        <taxon>Dinophyceae</taxon>
        <taxon>Suessiales</taxon>
        <taxon>Symbiodiniaceae</taxon>
        <taxon>Symbiodinium</taxon>
    </lineage>
</organism>
<gene>
    <name evidence="14" type="primary">fyuA</name>
    <name evidence="14" type="ORF">SNEC2469_LOCUS25046</name>
</gene>
<evidence type="ECO:0000259" key="10">
    <source>
        <dbReference type="Pfam" id="PF00593"/>
    </source>
</evidence>
<dbReference type="InterPro" id="IPR000531">
    <property type="entry name" value="Beta-barrel_TonB"/>
</dbReference>
<feature type="domain" description="TonB-dependent receptor-like beta-barrel" evidence="10">
    <location>
        <begin position="239"/>
        <end position="625"/>
    </location>
</feature>
<keyword evidence="3" id="KW-0410">Iron transport</keyword>
<accession>A0A812ZN13</accession>
<dbReference type="Proteomes" id="UP000601435">
    <property type="component" value="Unassembled WGS sequence"/>
</dbReference>
<keyword evidence="4" id="KW-0812">Transmembrane</keyword>
<feature type="domain" description="FAS1-like dehydratase" evidence="13">
    <location>
        <begin position="649"/>
        <end position="767"/>
    </location>
</feature>
<dbReference type="SUPFAM" id="SSF54637">
    <property type="entry name" value="Thioesterase/thiol ester dehydrase-isomerase"/>
    <property type="match status" value="2"/>
</dbReference>
<keyword evidence="6" id="KW-0406">Ion transport</keyword>
<evidence type="ECO:0000256" key="9">
    <source>
        <dbReference type="ARBA" id="ARBA00023237"/>
    </source>
</evidence>
<feature type="domain" description="TonB-dependent receptor plug" evidence="12">
    <location>
        <begin position="2"/>
        <end position="104"/>
    </location>
</feature>
<evidence type="ECO:0000256" key="6">
    <source>
        <dbReference type="ARBA" id="ARBA00023065"/>
    </source>
</evidence>
<protein>
    <submittedName>
        <fullName evidence="14">FyuA protein</fullName>
    </submittedName>
</protein>
<dbReference type="AlphaFoldDB" id="A0A812ZN13"/>
<dbReference type="InterPro" id="IPR012910">
    <property type="entry name" value="Plug_dom"/>
</dbReference>
<evidence type="ECO:0000256" key="3">
    <source>
        <dbReference type="ARBA" id="ARBA00022496"/>
    </source>
</evidence>
<dbReference type="Gene3D" id="2.40.170.20">
    <property type="entry name" value="TonB-dependent receptor, beta-barrel domain"/>
    <property type="match status" value="1"/>
</dbReference>
<evidence type="ECO:0000259" key="11">
    <source>
        <dbReference type="Pfam" id="PF01575"/>
    </source>
</evidence>
<dbReference type="InterPro" id="IPR039569">
    <property type="entry name" value="FAS1-like_DH_region"/>
</dbReference>
<dbReference type="Gene3D" id="3.10.129.10">
    <property type="entry name" value="Hotdog Thioesterase"/>
    <property type="match status" value="1"/>
</dbReference>
<dbReference type="InterPro" id="IPR036942">
    <property type="entry name" value="Beta-barrel_TonB_sf"/>
</dbReference>
<dbReference type="Pfam" id="PF13452">
    <property type="entry name" value="FAS1_DH_region"/>
    <property type="match status" value="1"/>
</dbReference>
<proteinExistence type="predicted"/>
<dbReference type="Gene3D" id="1.10.357.10">
    <property type="entry name" value="Tetracycline Repressor, domain 2"/>
    <property type="match status" value="1"/>
</dbReference>
<evidence type="ECO:0000259" key="13">
    <source>
        <dbReference type="Pfam" id="PF13452"/>
    </source>
</evidence>
<evidence type="ECO:0000256" key="1">
    <source>
        <dbReference type="ARBA" id="ARBA00004571"/>
    </source>
</evidence>
<evidence type="ECO:0000313" key="14">
    <source>
        <dbReference type="EMBL" id="CAE7834993.1"/>
    </source>
</evidence>
<dbReference type="InterPro" id="IPR002539">
    <property type="entry name" value="MaoC-like_dom"/>
</dbReference>
<keyword evidence="15" id="KW-1185">Reference proteome</keyword>
<dbReference type="Pfam" id="PF01575">
    <property type="entry name" value="MaoC_dehydratas"/>
    <property type="match status" value="1"/>
</dbReference>
<keyword evidence="5" id="KW-0408">Iron</keyword>
<dbReference type="Pfam" id="PF00593">
    <property type="entry name" value="TonB_dep_Rec_b-barrel"/>
    <property type="match status" value="1"/>
</dbReference>
<dbReference type="PROSITE" id="PS52016">
    <property type="entry name" value="TONB_DEPENDENT_REC_3"/>
    <property type="match status" value="1"/>
</dbReference>
<keyword evidence="2" id="KW-0813">Transport</keyword>
<evidence type="ECO:0000256" key="7">
    <source>
        <dbReference type="ARBA" id="ARBA00023077"/>
    </source>
</evidence>
<dbReference type="EMBL" id="CAJNJA010049029">
    <property type="protein sequence ID" value="CAE7834993.1"/>
    <property type="molecule type" value="Genomic_DNA"/>
</dbReference>
<sequence length="1072" mass="116684">MSVQVLDGQELRDNGIDSLADVVKFVPGASVVSSTAPGFETVILRGIASGTTGDATVGYYVDDVAFGVLNLQIAPPTNMYDLERIEVLRGPQGTLYGQGSMGGTIKVITPKPDTEEFSGRFRVGGRTVDDGDSGYNLDGVVNLPLSDNFAVRLSGGVEERPGWVDSPEFSKDDINELDSWNLRLKALYTTDLMDVTFTHWTVENELVGANSFSRLDPLTGIEFDEPTMAGIGGNPGFIDTSLDTSSLTIDVDLDGMSFISATSYTEYELDFVFPLFTAGFQFFNDSTFQTEALSQEFRLVSTDDSAVQWQVGAYYSDSSINSDIDFFLDFGGGITIPVIDTIGDIESEAWAVFGEVSVELLDGLVVPSVGLRYFEDDRTTANGIDRATGLPRPPVGTTYETVNPRFAVNFRPHDNGSIFVSAAKGFRSGTTQTDAQVALAASVGVPTGTTIAPDEVWTYEVGARYQFLGGKLAVEAAYYYSDWKEIQLQFSVPGTVALANGGDAKLNGLDLAVSWMPINNLILQMSGNINDSEFKNVNANLAAATATVREGGSLPNVPEKNLTLGASYEWAISNGWQAFVNAAYAYRDSQIDAGSGLESGIMNAADMRVGVRGDTWTLTLFGENLAEEEEPLVRTGTGVQFLTPRTFGLQLEVDARWLMAYAAGLQDNNPRFMDTAAGTVIAHPVFPVCLEWPVLLKSRRMPGYEQTTPQESARGVHAAHDLHLYRPIRAGERLTTTATIIGLQAIKPGAAQTTRLDTVDEQGNLVCRTYQLGISRGVAVTGEPTQIEHAPQVPEAPASRSVLQSWPIAVPVGAAHIYTECARIFNPIHTDREVALAAGLPDIILHGTATLALAISKLVDEKLGGDPTHVKRLGGRFTAMVLMPSTLRLNLLGQSKGYDGVSVRDIAAEAVDEHFISTFESFYGEEEGHVEDLPGRDVLSKLDNWVANMTDDWPVFSRYFRRALLEETPWGAELFRRYYDIVRSSIDRTDAQGKLRPDTDRLWLPFELHLECKLIAHRNSFIAVIKFFAVKGSGFEQQFGKIGFFFSQVLKNTYRACDDIAAASAASLSDTQ</sequence>
<evidence type="ECO:0000259" key="12">
    <source>
        <dbReference type="Pfam" id="PF07715"/>
    </source>
</evidence>
<reference evidence="14" key="1">
    <citation type="submission" date="2021-02" db="EMBL/GenBank/DDBJ databases">
        <authorList>
            <person name="Dougan E. K."/>
            <person name="Rhodes N."/>
            <person name="Thang M."/>
            <person name="Chan C."/>
        </authorList>
    </citation>
    <scope>NUCLEOTIDE SEQUENCE</scope>
</reference>
<comment type="caution">
    <text evidence="14">The sequence shown here is derived from an EMBL/GenBank/DDBJ whole genome shotgun (WGS) entry which is preliminary data.</text>
</comment>
<feature type="domain" description="MaoC-like" evidence="11">
    <location>
        <begin position="825"/>
        <end position="891"/>
    </location>
</feature>
<dbReference type="PANTHER" id="PTHR32552">
    <property type="entry name" value="FERRICHROME IRON RECEPTOR-RELATED"/>
    <property type="match status" value="1"/>
</dbReference>
<dbReference type="SUPFAM" id="SSF56935">
    <property type="entry name" value="Porins"/>
    <property type="match status" value="1"/>
</dbReference>
<dbReference type="InterPro" id="IPR029069">
    <property type="entry name" value="HotDog_dom_sf"/>
</dbReference>
<evidence type="ECO:0000256" key="8">
    <source>
        <dbReference type="ARBA" id="ARBA00023136"/>
    </source>
</evidence>
<keyword evidence="7" id="KW-0798">TonB box</keyword>
<comment type="subcellular location">
    <subcellularLocation>
        <location evidence="1">Cell outer membrane</location>
        <topology evidence="1">Multi-pass membrane protein</topology>
    </subcellularLocation>
</comment>
<name>A0A812ZN13_9DINO</name>
<evidence type="ECO:0000256" key="2">
    <source>
        <dbReference type="ARBA" id="ARBA00022448"/>
    </source>
</evidence>